<gene>
    <name evidence="1" type="ordered locus">Pogu_0018</name>
</gene>
<accession>H6Q615</accession>
<organism evidence="1 2">
    <name type="scientific">Pyrobaculum oguniense (strain DSM 13380 / JCM 10595 / TE7)</name>
    <dbReference type="NCBI Taxonomy" id="698757"/>
    <lineage>
        <taxon>Archaea</taxon>
        <taxon>Thermoproteota</taxon>
        <taxon>Thermoprotei</taxon>
        <taxon>Thermoproteales</taxon>
        <taxon>Thermoproteaceae</taxon>
        <taxon>Pyrobaculum</taxon>
    </lineage>
</organism>
<sequence length="72" mass="8026">MAKEANCGEYVKSATGWACVEALAVYCVWDDTIYYDVNRTQQYVEGLFGQTPPLFSNSQRGAQVFCTMSRVG</sequence>
<dbReference type="Proteomes" id="UP000009062">
    <property type="component" value="Chromosome"/>
</dbReference>
<evidence type="ECO:0000313" key="1">
    <source>
        <dbReference type="EMBL" id="AFA38045.1"/>
    </source>
</evidence>
<reference evidence="1 2" key="1">
    <citation type="journal article" date="2012" name="Stand. Genomic Sci.">
        <title>Complete genome sequence of Pyrobaculum oguniense.</title>
        <authorList>
            <person name="Bernick D.L."/>
            <person name="Karplus K."/>
            <person name="Lui L.M."/>
            <person name="Coker J.K."/>
            <person name="Murphy J.N."/>
            <person name="Chan P.P."/>
            <person name="Cozen A.E."/>
            <person name="Lowe T.M."/>
        </authorList>
    </citation>
    <scope>NUCLEOTIDE SEQUENCE [LARGE SCALE GENOMIC DNA]</scope>
    <source>
        <strain evidence="1 2">TE7</strain>
    </source>
</reference>
<dbReference type="AlphaFoldDB" id="H6Q615"/>
<dbReference type="KEGG" id="pog:Pogu_0018"/>
<protein>
    <submittedName>
        <fullName evidence="1">Uncharacterized protein</fullName>
    </submittedName>
</protein>
<keyword evidence="2" id="KW-1185">Reference proteome</keyword>
<dbReference type="EMBL" id="CP003316">
    <property type="protein sequence ID" value="AFA38045.1"/>
    <property type="molecule type" value="Genomic_DNA"/>
</dbReference>
<proteinExistence type="predicted"/>
<dbReference type="HOGENOM" id="CLU_2713003_0_0_2"/>
<evidence type="ECO:0000313" key="2">
    <source>
        <dbReference type="Proteomes" id="UP000009062"/>
    </source>
</evidence>
<name>H6Q615_PYROT</name>